<protein>
    <recommendedName>
        <fullName evidence="3">Reverse transcriptase domain-containing protein</fullName>
    </recommendedName>
</protein>
<comment type="caution">
    <text evidence="1">The sequence shown here is derived from an EMBL/GenBank/DDBJ whole genome shotgun (WGS) entry which is preliminary data.</text>
</comment>
<dbReference type="InterPro" id="IPR043502">
    <property type="entry name" value="DNA/RNA_pol_sf"/>
</dbReference>
<reference evidence="1" key="1">
    <citation type="submission" date="2024-01" db="EMBL/GenBank/DDBJ databases">
        <authorList>
            <person name="Webb A."/>
        </authorList>
    </citation>
    <scope>NUCLEOTIDE SEQUENCE</scope>
    <source>
        <strain evidence="1">Pm1</strain>
    </source>
</reference>
<dbReference type="AlphaFoldDB" id="A0AAV1TFG6"/>
<name>A0AAV1TFG6_9STRA</name>
<gene>
    <name evidence="1" type="ORF">PM001_LOCUS5352</name>
</gene>
<dbReference type="PANTHER" id="PTHR37984">
    <property type="entry name" value="PROTEIN CBG26694"/>
    <property type="match status" value="1"/>
</dbReference>
<dbReference type="InterPro" id="IPR050951">
    <property type="entry name" value="Retrovirus_Pol_polyprotein"/>
</dbReference>
<dbReference type="Gene3D" id="3.30.70.270">
    <property type="match status" value="1"/>
</dbReference>
<dbReference type="InterPro" id="IPR043128">
    <property type="entry name" value="Rev_trsase/Diguanyl_cyclase"/>
</dbReference>
<dbReference type="PANTHER" id="PTHR37984:SF5">
    <property type="entry name" value="PROTEIN NYNRIN-LIKE"/>
    <property type="match status" value="1"/>
</dbReference>
<sequence>MDEKSDVEVHRIHVRKILTFLREQKLFVNLKKCTFAANTVPLPGCIAGKNGVRSDPEKIKATDDWPVQVDVKGLRKFLGLASYLHKNSSNSLR</sequence>
<dbReference type="SUPFAM" id="SSF56672">
    <property type="entry name" value="DNA/RNA polymerases"/>
    <property type="match status" value="1"/>
</dbReference>
<evidence type="ECO:0000313" key="2">
    <source>
        <dbReference type="Proteomes" id="UP001162060"/>
    </source>
</evidence>
<proteinExistence type="predicted"/>
<evidence type="ECO:0008006" key="3">
    <source>
        <dbReference type="Google" id="ProtNLM"/>
    </source>
</evidence>
<evidence type="ECO:0000313" key="1">
    <source>
        <dbReference type="EMBL" id="CAK7916204.1"/>
    </source>
</evidence>
<organism evidence="1 2">
    <name type="scientific">Peronospora matthiolae</name>
    <dbReference type="NCBI Taxonomy" id="2874970"/>
    <lineage>
        <taxon>Eukaryota</taxon>
        <taxon>Sar</taxon>
        <taxon>Stramenopiles</taxon>
        <taxon>Oomycota</taxon>
        <taxon>Peronosporomycetes</taxon>
        <taxon>Peronosporales</taxon>
        <taxon>Peronosporaceae</taxon>
        <taxon>Peronospora</taxon>
    </lineage>
</organism>
<accession>A0AAV1TFG6</accession>
<dbReference type="Proteomes" id="UP001162060">
    <property type="component" value="Unassembled WGS sequence"/>
</dbReference>
<dbReference type="EMBL" id="CAKLBY020000044">
    <property type="protein sequence ID" value="CAK7916204.1"/>
    <property type="molecule type" value="Genomic_DNA"/>
</dbReference>